<proteinExistence type="predicted"/>
<evidence type="ECO:0000313" key="3">
    <source>
        <dbReference type="RefSeq" id="XP_010475653.1"/>
    </source>
</evidence>
<organism evidence="2 3">
    <name type="scientific">Camelina sativa</name>
    <name type="common">False flax</name>
    <name type="synonym">Myagrum sativum</name>
    <dbReference type="NCBI Taxonomy" id="90675"/>
    <lineage>
        <taxon>Eukaryota</taxon>
        <taxon>Viridiplantae</taxon>
        <taxon>Streptophyta</taxon>
        <taxon>Embryophyta</taxon>
        <taxon>Tracheophyta</taxon>
        <taxon>Spermatophyta</taxon>
        <taxon>Magnoliopsida</taxon>
        <taxon>eudicotyledons</taxon>
        <taxon>Gunneridae</taxon>
        <taxon>Pentapetalae</taxon>
        <taxon>rosids</taxon>
        <taxon>malvids</taxon>
        <taxon>Brassicales</taxon>
        <taxon>Brassicaceae</taxon>
        <taxon>Camelineae</taxon>
        <taxon>Camelina</taxon>
    </lineage>
</organism>
<accession>A0ABM0WST3</accession>
<name>A0ABM0WST3_CAMSA</name>
<keyword evidence="1" id="KW-0812">Transmembrane</keyword>
<dbReference type="PANTHER" id="PTHR33825:SF14">
    <property type="entry name" value="CHITINASE-LIKE PROTEIN"/>
    <property type="match status" value="1"/>
</dbReference>
<reference evidence="3" key="2">
    <citation type="submission" date="2025-08" db="UniProtKB">
        <authorList>
            <consortium name="RefSeq"/>
        </authorList>
    </citation>
    <scope>IDENTIFICATION</scope>
    <source>
        <tissue evidence="3">Leaf</tissue>
    </source>
</reference>
<keyword evidence="2" id="KW-1185">Reference proteome</keyword>
<dbReference type="RefSeq" id="XP_010475653.1">
    <property type="nucleotide sequence ID" value="XM_010477351.2"/>
</dbReference>
<dbReference type="GeneID" id="104755034"/>
<feature type="transmembrane region" description="Helical" evidence="1">
    <location>
        <begin position="112"/>
        <end position="140"/>
    </location>
</feature>
<keyword evidence="1" id="KW-0472">Membrane</keyword>
<sequence>MMMKSVCSISTAPLIRSSPFQSLSRASLNHRFTLKSPASLYLSHPTTTSCCFSNPWSSQESLDSSHGGMSSKESISVFVGDSLKNLKMQVGSPAISLHSINPIAKLSLSDQAFLLLAFIACTTSVAFTSLVVAAIPTLLAMGRAATSFAKLADTARKELPSTLAAVRLSGMEISDLTLELSDLSQEIADGVNKSAKAVQAAEAGIKQIGTLAQQQTLSMIEERANLPEISLQPVVAGAAEKTSQAIGSVTKRLMNIITGGDKDEEEDTLGI</sequence>
<protein>
    <submittedName>
        <fullName evidence="3">Uncharacterized protein LOC104755034</fullName>
    </submittedName>
</protein>
<evidence type="ECO:0000256" key="1">
    <source>
        <dbReference type="SAM" id="Phobius"/>
    </source>
</evidence>
<evidence type="ECO:0000313" key="2">
    <source>
        <dbReference type="Proteomes" id="UP000694864"/>
    </source>
</evidence>
<dbReference type="PANTHER" id="PTHR33825">
    <property type="entry name" value="CHITINASE-LIKE PROTEIN"/>
    <property type="match status" value="1"/>
</dbReference>
<dbReference type="Proteomes" id="UP000694864">
    <property type="component" value="Chromosome 17"/>
</dbReference>
<keyword evidence="1" id="KW-1133">Transmembrane helix</keyword>
<reference evidence="2" key="1">
    <citation type="journal article" date="2014" name="Nat. Commun.">
        <title>The emerging biofuel crop Camelina sativa retains a highly undifferentiated hexaploid genome structure.</title>
        <authorList>
            <person name="Kagale S."/>
            <person name="Koh C."/>
            <person name="Nixon J."/>
            <person name="Bollina V."/>
            <person name="Clarke W.E."/>
            <person name="Tuteja R."/>
            <person name="Spillane C."/>
            <person name="Robinson S.J."/>
            <person name="Links M.G."/>
            <person name="Clarke C."/>
            <person name="Higgins E.E."/>
            <person name="Huebert T."/>
            <person name="Sharpe A.G."/>
            <person name="Parkin I.A."/>
        </authorList>
    </citation>
    <scope>NUCLEOTIDE SEQUENCE [LARGE SCALE GENOMIC DNA]</scope>
    <source>
        <strain evidence="2">cv. DH55</strain>
    </source>
</reference>
<gene>
    <name evidence="3" type="primary">LOC104755034</name>
</gene>